<dbReference type="RefSeq" id="WP_045530798.1">
    <property type="nucleotide sequence ID" value="NZ_CP011044.1"/>
</dbReference>
<dbReference type="Proteomes" id="UP000032604">
    <property type="component" value="Plasmid pCI1"/>
</dbReference>
<protein>
    <recommendedName>
        <fullName evidence="3">Lipoprotein</fullName>
    </recommendedName>
</protein>
<dbReference type="AlphaFoldDB" id="A0A0D5CMZ5"/>
<accession>A0A0D5CMZ5</accession>
<dbReference type="HOGENOM" id="CLU_1728124_0_0_11"/>
<evidence type="ECO:0008006" key="3">
    <source>
        <dbReference type="Google" id="ProtNLM"/>
    </source>
</evidence>
<dbReference type="OrthoDB" id="5122108at2"/>
<geneLocation type="plasmid" evidence="1 2">
    <name>pCI1</name>
</geneLocation>
<name>A0A0D5CMZ5_9MICO</name>
<dbReference type="EMBL" id="CP011044">
    <property type="protein sequence ID" value="AJW80640.1"/>
    <property type="molecule type" value="Genomic_DNA"/>
</dbReference>
<dbReference type="PROSITE" id="PS51257">
    <property type="entry name" value="PROKAR_LIPOPROTEIN"/>
    <property type="match status" value="1"/>
</dbReference>
<evidence type="ECO:0000313" key="1">
    <source>
        <dbReference type="EMBL" id="AJW80640.1"/>
    </source>
</evidence>
<sequence>MSDWRSTEDLAAALTFGVSGCGAAANEARAAQAAEVLAAHSAAVDRAYLDAAGSTVDPWWPEPFGARIVVEARGDLDAATSSPEFEAEVQKGMNLHARDVLVNDEDGCRYEAFTAAAEELEQVVPACTRIRDALRTARHVSAYITPKGAPC</sequence>
<dbReference type="KEGG" id="cmh:VO01_15420"/>
<gene>
    <name evidence="1" type="ORF">VO01_15420</name>
</gene>
<evidence type="ECO:0000313" key="2">
    <source>
        <dbReference type="Proteomes" id="UP000032604"/>
    </source>
</evidence>
<reference evidence="1 2" key="1">
    <citation type="journal article" date="2015" name="Genome Announc.">
        <title>Complete Genome Sequence of Clavibacter michiganensis subsp. insidiosus R1-1 Using PacBio Single-Molecule Real-Time Technology.</title>
        <authorList>
            <person name="Lu Y."/>
            <person name="Samac D.A."/>
            <person name="Glazebrook J."/>
            <person name="Ishimaru C.A."/>
        </authorList>
    </citation>
    <scope>NUCLEOTIDE SEQUENCE [LARGE SCALE GENOMIC DNA]</scope>
    <source>
        <strain evidence="1 2">R1-1</strain>
        <plasmid evidence="1 2">pCI1</plasmid>
    </source>
</reference>
<dbReference type="PATRIC" id="fig|33014.5.peg.3176"/>
<organism evidence="1 2">
    <name type="scientific">Clavibacter michiganensis subsp. insidiosus</name>
    <dbReference type="NCBI Taxonomy" id="33014"/>
    <lineage>
        <taxon>Bacteria</taxon>
        <taxon>Bacillati</taxon>
        <taxon>Actinomycetota</taxon>
        <taxon>Actinomycetes</taxon>
        <taxon>Micrococcales</taxon>
        <taxon>Microbacteriaceae</taxon>
        <taxon>Clavibacter</taxon>
    </lineage>
</organism>
<keyword evidence="1" id="KW-0614">Plasmid</keyword>
<proteinExistence type="predicted"/>